<reference evidence="1 2" key="1">
    <citation type="journal article" date="2023" name="Plants (Basel)">
        <title>Bridging the Gap: Combining Genomics and Transcriptomics Approaches to Understand Stylosanthes scabra, an Orphan Legume from the Brazilian Caatinga.</title>
        <authorList>
            <person name="Ferreira-Neto J.R.C."/>
            <person name="da Silva M.D."/>
            <person name="Binneck E."/>
            <person name="de Melo N.F."/>
            <person name="da Silva R.H."/>
            <person name="de Melo A.L.T.M."/>
            <person name="Pandolfi V."/>
            <person name="Bustamante F.O."/>
            <person name="Brasileiro-Vidal A.C."/>
            <person name="Benko-Iseppon A.M."/>
        </authorList>
    </citation>
    <scope>NUCLEOTIDE SEQUENCE [LARGE SCALE GENOMIC DNA]</scope>
    <source>
        <tissue evidence="1">Leaves</tissue>
    </source>
</reference>
<proteinExistence type="predicted"/>
<dbReference type="EMBL" id="JASCZI010211559">
    <property type="protein sequence ID" value="MED6194401.1"/>
    <property type="molecule type" value="Genomic_DNA"/>
</dbReference>
<dbReference type="Proteomes" id="UP001341840">
    <property type="component" value="Unassembled WGS sequence"/>
</dbReference>
<comment type="caution">
    <text evidence="1">The sequence shown here is derived from an EMBL/GenBank/DDBJ whole genome shotgun (WGS) entry which is preliminary data.</text>
</comment>
<name>A0ABU6X8H1_9FABA</name>
<accession>A0ABU6X8H1</accession>
<gene>
    <name evidence="1" type="ORF">PIB30_028154</name>
</gene>
<evidence type="ECO:0000313" key="2">
    <source>
        <dbReference type="Proteomes" id="UP001341840"/>
    </source>
</evidence>
<organism evidence="1 2">
    <name type="scientific">Stylosanthes scabra</name>
    <dbReference type="NCBI Taxonomy" id="79078"/>
    <lineage>
        <taxon>Eukaryota</taxon>
        <taxon>Viridiplantae</taxon>
        <taxon>Streptophyta</taxon>
        <taxon>Embryophyta</taxon>
        <taxon>Tracheophyta</taxon>
        <taxon>Spermatophyta</taxon>
        <taxon>Magnoliopsida</taxon>
        <taxon>eudicotyledons</taxon>
        <taxon>Gunneridae</taxon>
        <taxon>Pentapetalae</taxon>
        <taxon>rosids</taxon>
        <taxon>fabids</taxon>
        <taxon>Fabales</taxon>
        <taxon>Fabaceae</taxon>
        <taxon>Papilionoideae</taxon>
        <taxon>50 kb inversion clade</taxon>
        <taxon>dalbergioids sensu lato</taxon>
        <taxon>Dalbergieae</taxon>
        <taxon>Pterocarpus clade</taxon>
        <taxon>Stylosanthes</taxon>
    </lineage>
</organism>
<evidence type="ECO:0000313" key="1">
    <source>
        <dbReference type="EMBL" id="MED6194401.1"/>
    </source>
</evidence>
<protein>
    <submittedName>
        <fullName evidence="1">Uncharacterized protein</fullName>
    </submittedName>
</protein>
<sequence>MALDWFNLLKRIGLASTKYRFYRTWVTVRPVGSTKSCRSRDNSDYIRIWLTVQERTVERMQGSNAFGNARAGCRPACQEMRKCKGWDMAALDWVHDIRRSEPYWGYPSVIVRCRK</sequence>
<keyword evidence="2" id="KW-1185">Reference proteome</keyword>